<accession>A0A344PIM5</accession>
<dbReference type="EMBL" id="CP030918">
    <property type="protein sequence ID" value="AXC49230.1"/>
    <property type="molecule type" value="Genomic_DNA"/>
</dbReference>
<reference evidence="4" key="1">
    <citation type="submission" date="2018-07" db="EMBL/GenBank/DDBJ databases">
        <title>Genome sequencing of Paracoccus sp. SC2-6.</title>
        <authorList>
            <person name="Heo J."/>
            <person name="Kim S.-J."/>
            <person name="Kwon S.-W."/>
        </authorList>
    </citation>
    <scope>NUCLEOTIDE SEQUENCE [LARGE SCALE GENOMIC DNA]</scope>
    <source>
        <strain evidence="4">SC2-6</strain>
    </source>
</reference>
<organism evidence="3 4">
    <name type="scientific">Paracoccus suum</name>
    <dbReference type="NCBI Taxonomy" id="2259340"/>
    <lineage>
        <taxon>Bacteria</taxon>
        <taxon>Pseudomonadati</taxon>
        <taxon>Pseudomonadota</taxon>
        <taxon>Alphaproteobacteria</taxon>
        <taxon>Rhodobacterales</taxon>
        <taxon>Paracoccaceae</taxon>
        <taxon>Paracoccus</taxon>
    </lineage>
</organism>
<keyword evidence="1" id="KW-0560">Oxidoreductase</keyword>
<dbReference type="GO" id="GO:0005737">
    <property type="term" value="C:cytoplasm"/>
    <property type="evidence" value="ECO:0007669"/>
    <property type="project" value="TreeGrafter"/>
</dbReference>
<gene>
    <name evidence="3" type="ORF">DRW48_05620</name>
</gene>
<evidence type="ECO:0000256" key="1">
    <source>
        <dbReference type="ARBA" id="ARBA00023002"/>
    </source>
</evidence>
<dbReference type="GO" id="GO:0016491">
    <property type="term" value="F:oxidoreductase activity"/>
    <property type="evidence" value="ECO:0007669"/>
    <property type="project" value="UniProtKB-KW"/>
</dbReference>
<dbReference type="PANTHER" id="PTHR13847">
    <property type="entry name" value="SARCOSINE DEHYDROGENASE-RELATED"/>
    <property type="match status" value="1"/>
</dbReference>
<evidence type="ECO:0000259" key="2">
    <source>
        <dbReference type="Pfam" id="PF01266"/>
    </source>
</evidence>
<dbReference type="Pfam" id="PF01266">
    <property type="entry name" value="DAO"/>
    <property type="match status" value="1"/>
</dbReference>
<protein>
    <submittedName>
        <fullName evidence="3">FAD-dependent oxidoreductase</fullName>
    </submittedName>
</protein>
<dbReference type="InterPro" id="IPR006076">
    <property type="entry name" value="FAD-dep_OxRdtase"/>
</dbReference>
<dbReference type="KEGG" id="pars:DRW48_05620"/>
<dbReference type="SUPFAM" id="SSF51905">
    <property type="entry name" value="FAD/NAD(P)-binding domain"/>
    <property type="match status" value="1"/>
</dbReference>
<sequence length="469" mass="50849">MTTYRLWQPAVAAPADRSFWLQDAGGGPVTRPPTGDADCDVAIVGGGYTGLWTALRLREQAPDLRITIVEADFCGSGASGRNGGQVHTWFAEIDLLERLVGIDEALRLCRATADAIEELAALQASGTIDMGLRLDGWLWTASSIAQEGAWEKAVALCRANGEDRFRPLTAEEIRQRTGSDVSYTGIVEPRAGTVQPAKLALGLRALAMSRGIAIHERSPVRQIDSGSPSTLHGDGWTLRAPKVVLATSAWASAIPELRRHLYIVDSQIIATAPLAGTLDRLGWTGGESICDAQSHVLYYQRTPDGRVVFGRGSGNVAYFGRPTAAYNRRPTGRIDNIRELHRVYPTLRGARVEYDWTGPIDCTPEHLPVFGHLEKQPGIFFGVGFNGTGIAQTPVAGRILASLVLGRDDAWSHSGLVGLSRRSTLPPEPIRYLGARIVRRAIRARNDREIRNESAGPLVRWLSSLTPGS</sequence>
<name>A0A344PIM5_9RHOB</name>
<dbReference type="PANTHER" id="PTHR13847:SF285">
    <property type="entry name" value="FAD DEPENDENT OXIDOREDUCTASE DOMAIN-CONTAINING PROTEIN"/>
    <property type="match status" value="1"/>
</dbReference>
<evidence type="ECO:0000313" key="3">
    <source>
        <dbReference type="EMBL" id="AXC49230.1"/>
    </source>
</evidence>
<dbReference type="InterPro" id="IPR036188">
    <property type="entry name" value="FAD/NAD-bd_sf"/>
</dbReference>
<dbReference type="Gene3D" id="3.30.9.10">
    <property type="entry name" value="D-Amino Acid Oxidase, subunit A, domain 2"/>
    <property type="match status" value="1"/>
</dbReference>
<dbReference type="AlphaFoldDB" id="A0A344PIM5"/>
<dbReference type="Proteomes" id="UP000252023">
    <property type="component" value="Chromosome"/>
</dbReference>
<evidence type="ECO:0000313" key="4">
    <source>
        <dbReference type="Proteomes" id="UP000252023"/>
    </source>
</evidence>
<dbReference type="OrthoDB" id="9806601at2"/>
<proteinExistence type="predicted"/>
<dbReference type="Gene3D" id="3.50.50.60">
    <property type="entry name" value="FAD/NAD(P)-binding domain"/>
    <property type="match status" value="1"/>
</dbReference>
<dbReference type="RefSeq" id="WP_114075549.1">
    <property type="nucleotide sequence ID" value="NZ_CP030918.1"/>
</dbReference>
<keyword evidence="4" id="KW-1185">Reference proteome</keyword>
<feature type="domain" description="FAD dependent oxidoreductase" evidence="2">
    <location>
        <begin position="40"/>
        <end position="403"/>
    </location>
</feature>